<keyword evidence="3" id="KW-1185">Reference proteome</keyword>
<sequence length="312" mass="34074">MKMSYETLNLTGPCFEALNATVECSDRLAKHVAWEASSVDLLDQDGLANVCEATCRQSLVDLRTKVLDSCDASADTIQYSYLSFPATYIVDRYLYFYDVSCYKDKSTGSFCDTVVAGWRNETGGSEAHYCDDCWLGPMSVQLRSPIGFNEDRASEFASLTRSCSVDAYATPTPTPYGEATATFGDVVTTAQASTTDSATATATATEVTSAEEMMPSIYPLLEVGTAASADAQEGKENTRKQRRNRSKKASAQGLARQVNPRAPGTSEDCPMYQSFLPFELTYKKADRNKEFLDDFGINGCGYTATKHGISRE</sequence>
<evidence type="ECO:0008006" key="4">
    <source>
        <dbReference type="Google" id="ProtNLM"/>
    </source>
</evidence>
<protein>
    <recommendedName>
        <fullName evidence="4">LysM domain-containing protein</fullName>
    </recommendedName>
</protein>
<proteinExistence type="predicted"/>
<dbReference type="OrthoDB" id="5985073at2759"/>
<comment type="caution">
    <text evidence="2">The sequence shown here is derived from an EMBL/GenBank/DDBJ whole genome shotgun (WGS) entry which is preliminary data.</text>
</comment>
<dbReference type="Proteomes" id="UP001152533">
    <property type="component" value="Unassembled WGS sequence"/>
</dbReference>
<evidence type="ECO:0000313" key="2">
    <source>
        <dbReference type="EMBL" id="CAI0643466.1"/>
    </source>
</evidence>
<reference evidence="2" key="1">
    <citation type="submission" date="2022-08" db="EMBL/GenBank/DDBJ databases">
        <authorList>
            <person name="Giroux E."/>
            <person name="Giroux E."/>
        </authorList>
    </citation>
    <scope>NUCLEOTIDE SEQUENCE</scope>
    <source>
        <strain evidence="2">H1091258</strain>
    </source>
</reference>
<organism evidence="2 3">
    <name type="scientific">Colletotrichum noveboracense</name>
    <dbReference type="NCBI Taxonomy" id="2664923"/>
    <lineage>
        <taxon>Eukaryota</taxon>
        <taxon>Fungi</taxon>
        <taxon>Dikarya</taxon>
        <taxon>Ascomycota</taxon>
        <taxon>Pezizomycotina</taxon>
        <taxon>Sordariomycetes</taxon>
        <taxon>Hypocreomycetidae</taxon>
        <taxon>Glomerellales</taxon>
        <taxon>Glomerellaceae</taxon>
        <taxon>Colletotrichum</taxon>
        <taxon>Colletotrichum gloeosporioides species complex</taxon>
    </lineage>
</organism>
<dbReference type="EMBL" id="CAMGZC010000107">
    <property type="protein sequence ID" value="CAI0643466.1"/>
    <property type="molecule type" value="Genomic_DNA"/>
</dbReference>
<evidence type="ECO:0000313" key="3">
    <source>
        <dbReference type="Proteomes" id="UP001152533"/>
    </source>
</evidence>
<feature type="region of interest" description="Disordered" evidence="1">
    <location>
        <begin position="228"/>
        <end position="268"/>
    </location>
</feature>
<dbReference type="AlphaFoldDB" id="A0A9W4RLR5"/>
<name>A0A9W4RLR5_9PEZI</name>
<evidence type="ECO:0000256" key="1">
    <source>
        <dbReference type="SAM" id="MobiDB-lite"/>
    </source>
</evidence>
<gene>
    <name evidence="2" type="ORF">CGXH109_LOCUS25661</name>
</gene>
<accession>A0A9W4RLR5</accession>